<reference evidence="1" key="1">
    <citation type="submission" date="2018-11" db="EMBL/GenBank/DDBJ databases">
        <authorList>
            <consortium name="Genoscope - CEA"/>
            <person name="William W."/>
        </authorList>
    </citation>
    <scope>NUCLEOTIDE SEQUENCE</scope>
</reference>
<accession>A0A3P6H135</accession>
<dbReference type="EMBL" id="LR031880">
    <property type="protein sequence ID" value="VDD61822.1"/>
    <property type="molecule type" value="Genomic_DNA"/>
</dbReference>
<organism evidence="1">
    <name type="scientific">Brassica oleracea</name>
    <name type="common">Wild cabbage</name>
    <dbReference type="NCBI Taxonomy" id="3712"/>
    <lineage>
        <taxon>Eukaryota</taxon>
        <taxon>Viridiplantae</taxon>
        <taxon>Streptophyta</taxon>
        <taxon>Embryophyta</taxon>
        <taxon>Tracheophyta</taxon>
        <taxon>Spermatophyta</taxon>
        <taxon>Magnoliopsida</taxon>
        <taxon>eudicotyledons</taxon>
        <taxon>Gunneridae</taxon>
        <taxon>Pentapetalae</taxon>
        <taxon>rosids</taxon>
        <taxon>malvids</taxon>
        <taxon>Brassicales</taxon>
        <taxon>Brassicaceae</taxon>
        <taxon>Brassiceae</taxon>
        <taxon>Brassica</taxon>
    </lineage>
</organism>
<evidence type="ECO:0000313" key="1">
    <source>
        <dbReference type="EMBL" id="VDD61822.1"/>
    </source>
</evidence>
<proteinExistence type="predicted"/>
<name>A0A3P6H135_BRAOL</name>
<sequence>MCQRGTQNSPLIMSNMIQTQDEIFSTHDSPIAGSSNVFEVIFKTLTLTFIIIRFYKLF</sequence>
<gene>
    <name evidence="1" type="ORF">BOLC6T37275H</name>
</gene>
<protein>
    <submittedName>
        <fullName evidence="1">Uncharacterized protein</fullName>
    </submittedName>
</protein>
<dbReference type="AlphaFoldDB" id="A0A3P6H135"/>